<proteinExistence type="predicted"/>
<dbReference type="PROSITE" id="PS51186">
    <property type="entry name" value="GNAT"/>
    <property type="match status" value="1"/>
</dbReference>
<dbReference type="EMBL" id="WBSL01000001">
    <property type="protein sequence ID" value="MPY65461.1"/>
    <property type="molecule type" value="Genomic_DNA"/>
</dbReference>
<accession>A0A7X1NTD6</accession>
<dbReference type="InterPro" id="IPR016181">
    <property type="entry name" value="Acyl_CoA_acyltransferase"/>
</dbReference>
<dbReference type="PANTHER" id="PTHR43877">
    <property type="entry name" value="AMINOALKYLPHOSPHONATE N-ACETYLTRANSFERASE-RELATED-RELATED"/>
    <property type="match status" value="1"/>
</dbReference>
<dbReference type="AlphaFoldDB" id="A0A7X1NTD6"/>
<sequence length="140" mass="15057">MTAEVRVLGREEADVLQNVAPGVFDHDLRPDSLAAFFADPRHHLAVALDGGVVVGMASGFHYVHPDKPPELFINEVGVADEYQGQGLGRRLLDALLAHARTLGCVAAWVLTEEDNPIARRLYASAGGEEQPGVVMSLFSL</sequence>
<keyword evidence="2" id="KW-0012">Acyltransferase</keyword>
<dbReference type="RefSeq" id="WP_152868479.1">
    <property type="nucleotide sequence ID" value="NZ_WBSL01000001.1"/>
</dbReference>
<evidence type="ECO:0000256" key="1">
    <source>
        <dbReference type="ARBA" id="ARBA00022679"/>
    </source>
</evidence>
<dbReference type="GO" id="GO:0016747">
    <property type="term" value="F:acyltransferase activity, transferring groups other than amino-acyl groups"/>
    <property type="evidence" value="ECO:0007669"/>
    <property type="project" value="InterPro"/>
</dbReference>
<organism evidence="4 5">
    <name type="scientific">Deinococcus terrestris</name>
    <dbReference type="NCBI Taxonomy" id="2651870"/>
    <lineage>
        <taxon>Bacteria</taxon>
        <taxon>Thermotogati</taxon>
        <taxon>Deinococcota</taxon>
        <taxon>Deinococci</taxon>
        <taxon>Deinococcales</taxon>
        <taxon>Deinococcaceae</taxon>
        <taxon>Deinococcus</taxon>
    </lineage>
</organism>
<keyword evidence="1 4" id="KW-0808">Transferase</keyword>
<dbReference type="Pfam" id="PF00583">
    <property type="entry name" value="Acetyltransf_1"/>
    <property type="match status" value="1"/>
</dbReference>
<comment type="caution">
    <text evidence="4">The sequence shown here is derived from an EMBL/GenBank/DDBJ whole genome shotgun (WGS) entry which is preliminary data.</text>
</comment>
<gene>
    <name evidence="4" type="ORF">F8S09_01980</name>
</gene>
<evidence type="ECO:0000313" key="4">
    <source>
        <dbReference type="EMBL" id="MPY65461.1"/>
    </source>
</evidence>
<dbReference type="InterPro" id="IPR000182">
    <property type="entry name" value="GNAT_dom"/>
</dbReference>
<keyword evidence="5" id="KW-1185">Reference proteome</keyword>
<dbReference type="Proteomes" id="UP000484842">
    <property type="component" value="Unassembled WGS sequence"/>
</dbReference>
<dbReference type="SUPFAM" id="SSF55729">
    <property type="entry name" value="Acyl-CoA N-acyltransferases (Nat)"/>
    <property type="match status" value="1"/>
</dbReference>
<evidence type="ECO:0000313" key="5">
    <source>
        <dbReference type="Proteomes" id="UP000484842"/>
    </source>
</evidence>
<evidence type="ECO:0000256" key="2">
    <source>
        <dbReference type="ARBA" id="ARBA00023315"/>
    </source>
</evidence>
<feature type="domain" description="N-acetyltransferase" evidence="3">
    <location>
        <begin position="3"/>
        <end position="140"/>
    </location>
</feature>
<name>A0A7X1NTD6_9DEIO</name>
<protein>
    <submittedName>
        <fullName evidence="4">GNAT family N-acetyltransferase</fullName>
    </submittedName>
</protein>
<dbReference type="CDD" id="cd04301">
    <property type="entry name" value="NAT_SF"/>
    <property type="match status" value="1"/>
</dbReference>
<dbReference type="InterPro" id="IPR050832">
    <property type="entry name" value="Bact_Acetyltransf"/>
</dbReference>
<dbReference type="Gene3D" id="3.40.630.30">
    <property type="match status" value="1"/>
</dbReference>
<evidence type="ECO:0000259" key="3">
    <source>
        <dbReference type="PROSITE" id="PS51186"/>
    </source>
</evidence>
<reference evidence="4 5" key="1">
    <citation type="submission" date="2019-10" db="EMBL/GenBank/DDBJ databases">
        <title>Deinococcus sp. isolated from soil.</title>
        <authorList>
            <person name="Li Y."/>
            <person name="Wang J."/>
        </authorList>
    </citation>
    <scope>NUCLEOTIDE SEQUENCE [LARGE SCALE GENOMIC DNA]</scope>
    <source>
        <strain evidence="4 5">SDU3-2</strain>
    </source>
</reference>